<evidence type="ECO:0000259" key="2">
    <source>
        <dbReference type="Pfam" id="PF18156"/>
    </source>
</evidence>
<accession>A0A3N2G5W4</accession>
<name>A0A3N2G5W4_9PSEU</name>
<dbReference type="GeneID" id="301849008"/>
<protein>
    <recommendedName>
        <fullName evidence="5">REase associating with pPIWI RE domain-containing protein</fullName>
    </recommendedName>
</protein>
<dbReference type="InterPro" id="IPR040828">
    <property type="entry name" value="pPIWI_RE_REase"/>
</dbReference>
<keyword evidence="4" id="KW-1185">Reference proteome</keyword>
<evidence type="ECO:0000259" key="1">
    <source>
        <dbReference type="Pfam" id="PF18154"/>
    </source>
</evidence>
<dbReference type="Proteomes" id="UP000274843">
    <property type="component" value="Unassembled WGS sequence"/>
</dbReference>
<reference evidence="3 4" key="1">
    <citation type="submission" date="2018-11" db="EMBL/GenBank/DDBJ databases">
        <title>Sequencing the genomes of 1000 actinobacteria strains.</title>
        <authorList>
            <person name="Klenk H.-P."/>
        </authorList>
    </citation>
    <scope>NUCLEOTIDE SEQUENCE [LARGE SCALE GENOMIC DNA]</scope>
    <source>
        <strain evidence="3 4">DSM 44348</strain>
    </source>
</reference>
<dbReference type="InterPro" id="IPR041191">
    <property type="entry name" value="pPIWI_RE_Y"/>
</dbReference>
<proteinExistence type="predicted"/>
<dbReference type="AlphaFoldDB" id="A0A3N2G5W4"/>
<dbReference type="Pfam" id="PF18154">
    <property type="entry name" value="pPIWI_RE_REase"/>
    <property type="match status" value="1"/>
</dbReference>
<organism evidence="3 4">
    <name type="scientific">Amycolatopsis thermoflava</name>
    <dbReference type="NCBI Taxonomy" id="84480"/>
    <lineage>
        <taxon>Bacteria</taxon>
        <taxon>Bacillati</taxon>
        <taxon>Actinomycetota</taxon>
        <taxon>Actinomycetes</taxon>
        <taxon>Pseudonocardiales</taxon>
        <taxon>Pseudonocardiaceae</taxon>
        <taxon>Amycolatopsis</taxon>
        <taxon>Amycolatopsis methanolica group</taxon>
    </lineage>
</organism>
<dbReference type="EMBL" id="RKHY01000002">
    <property type="protein sequence ID" value="ROS32038.1"/>
    <property type="molecule type" value="Genomic_DNA"/>
</dbReference>
<feature type="domain" description="REase associating with pPIWI RE" evidence="1">
    <location>
        <begin position="280"/>
        <end position="383"/>
    </location>
</feature>
<comment type="caution">
    <text evidence="3">The sequence shown here is derived from an EMBL/GenBank/DDBJ whole genome shotgun (WGS) entry which is preliminary data.</text>
</comment>
<gene>
    <name evidence="3" type="ORF">EDD35_7780</name>
</gene>
<dbReference type="Pfam" id="PF18156">
    <property type="entry name" value="pPIWI_RE_Y"/>
    <property type="match status" value="1"/>
</dbReference>
<feature type="domain" description="pPIWI-RE three-gene island" evidence="2">
    <location>
        <begin position="15"/>
        <end position="166"/>
    </location>
</feature>
<evidence type="ECO:0000313" key="3">
    <source>
        <dbReference type="EMBL" id="ROS32038.1"/>
    </source>
</evidence>
<evidence type="ECO:0008006" key="5">
    <source>
        <dbReference type="Google" id="ProtNLM"/>
    </source>
</evidence>
<evidence type="ECO:0000313" key="4">
    <source>
        <dbReference type="Proteomes" id="UP000274843"/>
    </source>
</evidence>
<dbReference type="RefSeq" id="WP_123687433.1">
    <property type="nucleotide sequence ID" value="NZ_RKHY01000002.1"/>
</dbReference>
<sequence length="383" mass="42456">MSESALGAHYTDEPWQRLIAAALRAAYAWTVREVRGNAAMREIARMTGVVMEVHGPGRGPVTPAALIESLHTPLRGLLVGIPQEAAELADIVLLNGNGNLTERAYDLVCEHVVPLREAAGAQPWLPTWVTMNSDQIRHRAFTAMIATTDQDEYVASRKFLVEHPAGGEQELVEQRDRIGGVRLAGGSYQTIPEGQVYRDSDHRGWWWPCPDCKWPMAVSGSGTVRCRYRPHSAVFDLLPGTRPKLRRRDDGPRAPLPTARTVDGAKCVDAGVWRFVVVPGISELRIAAAAERAKAKVRLWPLLDRYDLSIEAASEKFTVDVKECLSLSSLINRLRTRPPSARILLPKSFEWQLEPLVDALPGLSVTTEARFLSQIRAAVRKSR</sequence>